<keyword evidence="4 5" id="KW-0472">Membrane</keyword>
<evidence type="ECO:0000256" key="2">
    <source>
        <dbReference type="ARBA" id="ARBA00022692"/>
    </source>
</evidence>
<feature type="domain" description="HTH cro/C1-type" evidence="6">
    <location>
        <begin position="10"/>
        <end position="64"/>
    </location>
</feature>
<keyword evidence="8" id="KW-1185">Reference proteome</keyword>
<proteinExistence type="predicted"/>
<gene>
    <name evidence="7" type="ORF">CLV32_1914</name>
</gene>
<feature type="transmembrane region" description="Helical" evidence="5">
    <location>
        <begin position="188"/>
        <end position="206"/>
    </location>
</feature>
<dbReference type="Proteomes" id="UP000295499">
    <property type="component" value="Unassembled WGS sequence"/>
</dbReference>
<dbReference type="InterPro" id="IPR019109">
    <property type="entry name" value="MamF_MmsF"/>
</dbReference>
<evidence type="ECO:0000259" key="6">
    <source>
        <dbReference type="PROSITE" id="PS50943"/>
    </source>
</evidence>
<dbReference type="EMBL" id="SNWM01000002">
    <property type="protein sequence ID" value="TDO22929.1"/>
    <property type="molecule type" value="Genomic_DNA"/>
</dbReference>
<dbReference type="SMART" id="SM00530">
    <property type="entry name" value="HTH_XRE"/>
    <property type="match status" value="1"/>
</dbReference>
<evidence type="ECO:0000256" key="1">
    <source>
        <dbReference type="ARBA" id="ARBA00004141"/>
    </source>
</evidence>
<evidence type="ECO:0000256" key="5">
    <source>
        <dbReference type="SAM" id="Phobius"/>
    </source>
</evidence>
<dbReference type="RefSeq" id="WP_133554693.1">
    <property type="nucleotide sequence ID" value="NZ_SNWM01000002.1"/>
</dbReference>
<name>A0A4R6ILC4_9SPHI</name>
<dbReference type="InterPro" id="IPR001466">
    <property type="entry name" value="Beta-lactam-related"/>
</dbReference>
<accession>A0A4R6ILC4</accession>
<reference evidence="7 8" key="1">
    <citation type="submission" date="2019-03" db="EMBL/GenBank/DDBJ databases">
        <title>Genomic Encyclopedia of Archaeal and Bacterial Type Strains, Phase II (KMG-II): from individual species to whole genera.</title>
        <authorList>
            <person name="Goeker M."/>
        </authorList>
    </citation>
    <scope>NUCLEOTIDE SEQUENCE [LARGE SCALE GENOMIC DNA]</scope>
    <source>
        <strain evidence="7 8">DSM 19034</strain>
    </source>
</reference>
<evidence type="ECO:0000313" key="7">
    <source>
        <dbReference type="EMBL" id="TDO22929.1"/>
    </source>
</evidence>
<keyword evidence="2 5" id="KW-0812">Transmembrane</keyword>
<evidence type="ECO:0000256" key="3">
    <source>
        <dbReference type="ARBA" id="ARBA00022989"/>
    </source>
</evidence>
<dbReference type="InterPro" id="IPR012338">
    <property type="entry name" value="Beta-lactam/transpept-like"/>
</dbReference>
<dbReference type="Pfam" id="PF00144">
    <property type="entry name" value="Beta-lactamase"/>
    <property type="match status" value="1"/>
</dbReference>
<dbReference type="CDD" id="cd00093">
    <property type="entry name" value="HTH_XRE"/>
    <property type="match status" value="1"/>
</dbReference>
<dbReference type="Gene3D" id="3.40.710.10">
    <property type="entry name" value="DD-peptidase/beta-lactamase superfamily"/>
    <property type="match status" value="1"/>
</dbReference>
<dbReference type="Gene3D" id="1.10.260.40">
    <property type="entry name" value="lambda repressor-like DNA-binding domains"/>
    <property type="match status" value="1"/>
</dbReference>
<dbReference type="OrthoDB" id="1357763at2"/>
<dbReference type="Pfam" id="PF01381">
    <property type="entry name" value="HTH_3"/>
    <property type="match status" value="1"/>
</dbReference>
<dbReference type="SUPFAM" id="SSF56601">
    <property type="entry name" value="beta-lactamase/transpeptidase-like"/>
    <property type="match status" value="1"/>
</dbReference>
<evidence type="ECO:0000313" key="8">
    <source>
        <dbReference type="Proteomes" id="UP000295499"/>
    </source>
</evidence>
<dbReference type="GO" id="GO:0003677">
    <property type="term" value="F:DNA binding"/>
    <property type="evidence" value="ECO:0007669"/>
    <property type="project" value="InterPro"/>
</dbReference>
<dbReference type="InterPro" id="IPR050789">
    <property type="entry name" value="Diverse_Enzym_Activities"/>
</dbReference>
<keyword evidence="3 5" id="KW-1133">Transmembrane helix</keyword>
<dbReference type="PROSITE" id="PS50943">
    <property type="entry name" value="HTH_CROC1"/>
    <property type="match status" value="1"/>
</dbReference>
<protein>
    <submittedName>
        <fullName evidence="7">CubicO group peptidase (Beta-lactamase class C family)</fullName>
    </submittedName>
</protein>
<dbReference type="PANTHER" id="PTHR43283">
    <property type="entry name" value="BETA-LACTAMASE-RELATED"/>
    <property type="match status" value="1"/>
</dbReference>
<dbReference type="InterPro" id="IPR010982">
    <property type="entry name" value="Lambda_DNA-bd_dom_sf"/>
</dbReference>
<organism evidence="7 8">
    <name type="scientific">Pedobacter duraquae</name>
    <dbReference type="NCBI Taxonomy" id="425511"/>
    <lineage>
        <taxon>Bacteria</taxon>
        <taxon>Pseudomonadati</taxon>
        <taxon>Bacteroidota</taxon>
        <taxon>Sphingobacteriia</taxon>
        <taxon>Sphingobacteriales</taxon>
        <taxon>Sphingobacteriaceae</taxon>
        <taxon>Pedobacter</taxon>
    </lineage>
</organism>
<comment type="subcellular location">
    <subcellularLocation>
        <location evidence="1">Membrane</location>
        <topology evidence="1">Multi-pass membrane protein</topology>
    </subcellularLocation>
</comment>
<comment type="caution">
    <text evidence="7">The sequence shown here is derived from an EMBL/GenBank/DDBJ whole genome shotgun (WGS) entry which is preliminary data.</text>
</comment>
<evidence type="ECO:0000256" key="4">
    <source>
        <dbReference type="ARBA" id="ARBA00023136"/>
    </source>
</evidence>
<dbReference type="InterPro" id="IPR001387">
    <property type="entry name" value="Cro/C1-type_HTH"/>
</dbReference>
<sequence length="580" mass="65730">MNKIEVARRLTTLRKQNGFSQEQLAQKSGIALRTIQRIEGATVAAHLQTLSLICTALEIELDELTGKDEAGTDKIKKNWLLWLHLAPVIASFIPTGNLIAPFVLWLYKRNDDEDFDKQGRAVVNFQISMSLLFGFAFVMIFVFTPIAILLIFGSIFYNVLMVLVNSWRVSQNKPYNYPLSIPFFRRKSAVAVFALLLLFVQSPLHAQQIKKLDGSIVTADALGSKVELLIREANVKGLELAVFNKNEVVYKGAFGIGNELQKPLHTSMSIYGASLSKTVFTALVLKLVEEKILSLDRPLQSYLPKPIYDYPKKTKWQDNYDDFKSDSSYRKITARMCLDHTTGLPNWRWDYNDHKLKFAFAPGSRYSYSGEGMVYLQTVIEHMTGKSLEQLADEKIFKPLRMINSAYRWLPRFEADYVVGYDAKGKSYEKDKDNEPRSPSTLETTLDDYTAFVGALLSGKLLKKSSSKEMFSPQIRLRSVAQFGPLSRKDSTTNDNISLSYGLGWGLLKSPYGWGAFKEGHGDGFQHYTIVFPETGTGIIIMTNSDNGESIFKELLEFAIGDIYTPWKWENYTPYNYAGN</sequence>
<dbReference type="SUPFAM" id="SSF47413">
    <property type="entry name" value="lambda repressor-like DNA-binding domains"/>
    <property type="match status" value="1"/>
</dbReference>
<dbReference type="Pfam" id="PF09685">
    <property type="entry name" value="MamF_MmsF"/>
    <property type="match status" value="1"/>
</dbReference>
<feature type="transmembrane region" description="Helical" evidence="5">
    <location>
        <begin position="81"/>
        <end position="107"/>
    </location>
</feature>
<feature type="transmembrane region" description="Helical" evidence="5">
    <location>
        <begin position="146"/>
        <end position="167"/>
    </location>
</feature>
<dbReference type="AlphaFoldDB" id="A0A4R6ILC4"/>
<dbReference type="PANTHER" id="PTHR43283:SF18">
    <property type="match status" value="1"/>
</dbReference>
<feature type="transmembrane region" description="Helical" evidence="5">
    <location>
        <begin position="119"/>
        <end position="140"/>
    </location>
</feature>